<evidence type="ECO:0000256" key="4">
    <source>
        <dbReference type="ARBA" id="ARBA00023163"/>
    </source>
</evidence>
<evidence type="ECO:0000259" key="6">
    <source>
        <dbReference type="PROSITE" id="PS50931"/>
    </source>
</evidence>
<organism evidence="7 8">
    <name type="scientific">Variovorax humicola</name>
    <dbReference type="NCBI Taxonomy" id="1769758"/>
    <lineage>
        <taxon>Bacteria</taxon>
        <taxon>Pseudomonadati</taxon>
        <taxon>Pseudomonadota</taxon>
        <taxon>Betaproteobacteria</taxon>
        <taxon>Burkholderiales</taxon>
        <taxon>Comamonadaceae</taxon>
        <taxon>Variovorax</taxon>
    </lineage>
</organism>
<dbReference type="InterPro" id="IPR036388">
    <property type="entry name" value="WH-like_DNA-bd_sf"/>
</dbReference>
<keyword evidence="2" id="KW-0805">Transcription regulation</keyword>
<evidence type="ECO:0000256" key="3">
    <source>
        <dbReference type="ARBA" id="ARBA00023125"/>
    </source>
</evidence>
<dbReference type="PROSITE" id="PS50931">
    <property type="entry name" value="HTH_LYSR"/>
    <property type="match status" value="1"/>
</dbReference>
<feature type="region of interest" description="Disordered" evidence="5">
    <location>
        <begin position="298"/>
        <end position="317"/>
    </location>
</feature>
<sequence>MHGLQPLLAFAETAKRGNFAAASREIGCTPSTLAKAVTRLEAQLGVRLFHRTTRQVTLTDDGHRLFARCQRVLDELELLQEEASGARDEPTGTLRIDMPVSFGRLVMLPLLAQLTREHPRLSIDARFSDVYVDLVKEGIDVAIRTGALRDSSLVARPFSTQELLLFAAPSYLARAGTPNSVAELADHAAVLYRVPSNGKDRPWQFRVRGRSVSFMPPSRIHVDSGDAIMRAAVLGMGIAQVPHYMVSESLARGELVELLPATRPPAMPIAAVMPSARMVPSRVRALLELIERSSEAFPAAPPVGATPTGKRRKRAVV</sequence>
<gene>
    <name evidence="7" type="ORF">WKW80_33710</name>
</gene>
<dbReference type="InterPro" id="IPR000847">
    <property type="entry name" value="LysR_HTH_N"/>
</dbReference>
<dbReference type="Gene3D" id="1.10.10.10">
    <property type="entry name" value="Winged helix-like DNA-binding domain superfamily/Winged helix DNA-binding domain"/>
    <property type="match status" value="1"/>
</dbReference>
<evidence type="ECO:0000256" key="2">
    <source>
        <dbReference type="ARBA" id="ARBA00023015"/>
    </source>
</evidence>
<dbReference type="Gene3D" id="3.40.190.290">
    <property type="match status" value="1"/>
</dbReference>
<keyword evidence="8" id="KW-1185">Reference proteome</keyword>
<dbReference type="Pfam" id="PF00126">
    <property type="entry name" value="HTH_1"/>
    <property type="match status" value="1"/>
</dbReference>
<dbReference type="PANTHER" id="PTHR30537:SF5">
    <property type="entry name" value="HTH-TYPE TRANSCRIPTIONAL ACTIVATOR TTDR-RELATED"/>
    <property type="match status" value="1"/>
</dbReference>
<keyword evidence="3" id="KW-0238">DNA-binding</keyword>
<evidence type="ECO:0000256" key="5">
    <source>
        <dbReference type="SAM" id="MobiDB-lite"/>
    </source>
</evidence>
<evidence type="ECO:0000313" key="7">
    <source>
        <dbReference type="EMBL" id="MEJ8826902.1"/>
    </source>
</evidence>
<accession>A0ABU8WA30</accession>
<comment type="caution">
    <text evidence="7">The sequence shown here is derived from an EMBL/GenBank/DDBJ whole genome shotgun (WGS) entry which is preliminary data.</text>
</comment>
<feature type="compositionally biased region" description="Low complexity" evidence="5">
    <location>
        <begin position="298"/>
        <end position="308"/>
    </location>
</feature>
<dbReference type="SUPFAM" id="SSF46785">
    <property type="entry name" value="Winged helix' DNA-binding domain"/>
    <property type="match status" value="1"/>
</dbReference>
<dbReference type="Pfam" id="PF03466">
    <property type="entry name" value="LysR_substrate"/>
    <property type="match status" value="1"/>
</dbReference>
<dbReference type="PANTHER" id="PTHR30537">
    <property type="entry name" value="HTH-TYPE TRANSCRIPTIONAL REGULATOR"/>
    <property type="match status" value="1"/>
</dbReference>
<dbReference type="CDD" id="cd08422">
    <property type="entry name" value="PBP2_CrgA_like"/>
    <property type="match status" value="1"/>
</dbReference>
<dbReference type="InterPro" id="IPR005119">
    <property type="entry name" value="LysR_subst-bd"/>
</dbReference>
<keyword evidence="4" id="KW-0804">Transcription</keyword>
<evidence type="ECO:0000256" key="1">
    <source>
        <dbReference type="ARBA" id="ARBA00009437"/>
    </source>
</evidence>
<name>A0ABU8WA30_9BURK</name>
<dbReference type="InterPro" id="IPR036390">
    <property type="entry name" value="WH_DNA-bd_sf"/>
</dbReference>
<dbReference type="Proteomes" id="UP001363010">
    <property type="component" value="Unassembled WGS sequence"/>
</dbReference>
<proteinExistence type="inferred from homology"/>
<dbReference type="EMBL" id="JBBKZV010000044">
    <property type="protein sequence ID" value="MEJ8826902.1"/>
    <property type="molecule type" value="Genomic_DNA"/>
</dbReference>
<comment type="similarity">
    <text evidence="1">Belongs to the LysR transcriptional regulatory family.</text>
</comment>
<feature type="domain" description="HTH lysR-type" evidence="6">
    <location>
        <begin position="7"/>
        <end position="59"/>
    </location>
</feature>
<dbReference type="SUPFAM" id="SSF53850">
    <property type="entry name" value="Periplasmic binding protein-like II"/>
    <property type="match status" value="1"/>
</dbReference>
<reference evidence="7 8" key="1">
    <citation type="submission" date="2024-03" db="EMBL/GenBank/DDBJ databases">
        <title>Novel species of the genus Variovorax.</title>
        <authorList>
            <person name="Liu Q."/>
            <person name="Xin Y.-H."/>
        </authorList>
    </citation>
    <scope>NUCLEOTIDE SEQUENCE [LARGE SCALE GENOMIC DNA]</scope>
    <source>
        <strain evidence="7 8">KACC 18501</strain>
    </source>
</reference>
<dbReference type="InterPro" id="IPR058163">
    <property type="entry name" value="LysR-type_TF_proteobact-type"/>
</dbReference>
<protein>
    <submittedName>
        <fullName evidence="7">LysR family transcriptional regulator</fullName>
    </submittedName>
</protein>
<evidence type="ECO:0000313" key="8">
    <source>
        <dbReference type="Proteomes" id="UP001363010"/>
    </source>
</evidence>
<dbReference type="RefSeq" id="WP_340367937.1">
    <property type="nucleotide sequence ID" value="NZ_JBBKZV010000044.1"/>
</dbReference>